<comment type="caution">
    <text evidence="2">The sequence shown here is derived from an EMBL/GenBank/DDBJ whole genome shotgun (WGS) entry which is preliminary data.</text>
</comment>
<dbReference type="AlphaFoldDB" id="D4YSP5"/>
<feature type="signal peptide" evidence="1">
    <location>
        <begin position="1"/>
        <end position="28"/>
    </location>
</feature>
<proteinExistence type="predicted"/>
<organism evidence="2 3">
    <name type="scientific">Lactobacillus amylolyticus DSM 11664</name>
    <dbReference type="NCBI Taxonomy" id="585524"/>
    <lineage>
        <taxon>Bacteria</taxon>
        <taxon>Bacillati</taxon>
        <taxon>Bacillota</taxon>
        <taxon>Bacilli</taxon>
        <taxon>Lactobacillales</taxon>
        <taxon>Lactobacillaceae</taxon>
        <taxon>Lactobacillus</taxon>
    </lineage>
</organism>
<dbReference type="PATRIC" id="fig|585524.9.peg.821"/>
<keyword evidence="3" id="KW-1185">Reference proteome</keyword>
<dbReference type="eggNOG" id="COG1388">
    <property type="taxonomic scope" value="Bacteria"/>
</dbReference>
<evidence type="ECO:0000313" key="3">
    <source>
        <dbReference type="Proteomes" id="UP000004069"/>
    </source>
</evidence>
<gene>
    <name evidence="2" type="ORF">HMPREF0493_0523</name>
</gene>
<dbReference type="RefSeq" id="WP_006351676.1">
    <property type="nucleotide sequence ID" value="NZ_ADNY01000016.1"/>
</dbReference>
<reference evidence="2 3" key="1">
    <citation type="submission" date="2010-04" db="EMBL/GenBank/DDBJ databases">
        <authorList>
            <person name="Muzny D."/>
            <person name="Qin X."/>
            <person name="Deng J."/>
            <person name="Jiang H."/>
            <person name="Liu Y."/>
            <person name="Qu J."/>
            <person name="Song X.-Z."/>
            <person name="Zhang L."/>
            <person name="Thornton R."/>
            <person name="Coyle M."/>
            <person name="Francisco L."/>
            <person name="Jackson L."/>
            <person name="Javaid M."/>
            <person name="Korchina V."/>
            <person name="Kovar C."/>
            <person name="Mata R."/>
            <person name="Mathew T."/>
            <person name="Ngo R."/>
            <person name="Nguyen L."/>
            <person name="Nguyen N."/>
            <person name="Okwuonu G."/>
            <person name="Ongeri F."/>
            <person name="Pham C."/>
            <person name="Simmons D."/>
            <person name="Wilczek-Boney K."/>
            <person name="Hale W."/>
            <person name="Jakkamsetti A."/>
            <person name="Pham P."/>
            <person name="Ruth R."/>
            <person name="San Lucas F."/>
            <person name="Warren J."/>
            <person name="Zhang J."/>
            <person name="Zhao Z."/>
            <person name="Zhou C."/>
            <person name="Zhu D."/>
            <person name="Lee S."/>
            <person name="Bess C."/>
            <person name="Blankenburg K."/>
            <person name="Forbes L."/>
            <person name="Fu Q."/>
            <person name="Gubbala S."/>
            <person name="Hirani K."/>
            <person name="Jayaseelan J.C."/>
            <person name="Lara F."/>
            <person name="Munidasa M."/>
            <person name="Palculict T."/>
            <person name="Patil S."/>
            <person name="Pu L.-L."/>
            <person name="Saada N."/>
            <person name="Tang L."/>
            <person name="Weissenberger G."/>
            <person name="Zhu Y."/>
            <person name="Hemphill L."/>
            <person name="Shang Y."/>
            <person name="Youmans B."/>
            <person name="Ayvaz T."/>
            <person name="Ross M."/>
            <person name="Santibanez J."/>
            <person name="Aqrawi P."/>
            <person name="Gross S."/>
            <person name="Joshi V."/>
            <person name="Fowler G."/>
            <person name="Nazareth L."/>
            <person name="Reid J."/>
            <person name="Worley K."/>
            <person name="Petrosino J."/>
            <person name="Highlander S."/>
            <person name="Gibbs R."/>
        </authorList>
    </citation>
    <scope>NUCLEOTIDE SEQUENCE [LARGE SCALE GENOMIC DNA]</scope>
    <source>
        <strain evidence="2 3">DSM 11664</strain>
    </source>
</reference>
<evidence type="ECO:0000313" key="2">
    <source>
        <dbReference type="EMBL" id="EFG55842.1"/>
    </source>
</evidence>
<dbReference type="EMBL" id="ADNY01000016">
    <property type="protein sequence ID" value="EFG55842.1"/>
    <property type="molecule type" value="Genomic_DNA"/>
</dbReference>
<dbReference type="OrthoDB" id="117366at2"/>
<evidence type="ECO:0008006" key="4">
    <source>
        <dbReference type="Google" id="ProtNLM"/>
    </source>
</evidence>
<dbReference type="Proteomes" id="UP000004069">
    <property type="component" value="Unassembled WGS sequence"/>
</dbReference>
<keyword evidence="1" id="KW-0732">Signal</keyword>
<protein>
    <recommendedName>
        <fullName evidence="4">Aggregation promoting factor</fullName>
    </recommendedName>
</protein>
<evidence type="ECO:0000256" key="1">
    <source>
        <dbReference type="SAM" id="SignalP"/>
    </source>
</evidence>
<feature type="chain" id="PRO_5038856826" description="Aggregation promoting factor" evidence="1">
    <location>
        <begin position="29"/>
        <end position="123"/>
    </location>
</feature>
<dbReference type="STRING" id="83683.B1745_06710"/>
<name>D4YSP5_9LACO</name>
<sequence>MNNNVKSNFKSNLFKLFAALVLAFTAIVAVQTFTTNTSTNQTVQAATLSRRERAAKEWIAMHESGGSYTARNDVCYGKYQLNIAYLHGNLSARNQERVADQYVYRRYGSWVNAKRFWLAHHWY</sequence>
<accession>D4YSP5</accession>